<gene>
    <name evidence="6" type="ORF">ACFQZM_25840</name>
</gene>
<dbReference type="InterPro" id="IPR000209">
    <property type="entry name" value="Peptidase_S8/S53_dom"/>
</dbReference>
<evidence type="ECO:0000256" key="3">
    <source>
        <dbReference type="ARBA" id="ARBA00022801"/>
    </source>
</evidence>
<evidence type="ECO:0000256" key="4">
    <source>
        <dbReference type="ARBA" id="ARBA00022825"/>
    </source>
</evidence>
<evidence type="ECO:0000259" key="5">
    <source>
        <dbReference type="Pfam" id="PF00082"/>
    </source>
</evidence>
<dbReference type="Pfam" id="PF00082">
    <property type="entry name" value="Peptidase_S8"/>
    <property type="match status" value="1"/>
</dbReference>
<sequence length="437" mass="47022">MADIITGRESYRGDQLAVELHYVPYFLDELETFGTRWRVADRNEALRLALLEPEQPGAALITDRAADRPAMVARARALRHRTHPGADPGTGGEDPPDLDVVLAELRDRARQRYQGWPGPAIGKVRLVHDVHGSPHIGGDGDPVQATPEEAVLPPRSPRARPIRLGVLDSGMYDHPALRGRYLVESDAALPARPPDWTAAQGHATFMVGVALQKAPDAEVVVRSVLDRLGTASSWEVAKKMVAFRGAVDVLSMSFAATTPDGERPLILGRAVEYLDPEVVMVAADENRPGPSAAGRPDAPAREALEPYTPGWPAACHEVIGVGADDQDGKNAPFSPDLPWISLRALGVQVPSAFLEGRVRFVRLNQEGQEEDHGGWTFDVPYARWNGCSIATAKVAGAIAAIASDDGVTAREAAAALLDPPARRSPAYERVTADIRVP</sequence>
<dbReference type="PANTHER" id="PTHR43806">
    <property type="entry name" value="PEPTIDASE S8"/>
    <property type="match status" value="1"/>
</dbReference>
<dbReference type="SUPFAM" id="SSF52743">
    <property type="entry name" value="Subtilisin-like"/>
    <property type="match status" value="1"/>
</dbReference>
<evidence type="ECO:0000313" key="6">
    <source>
        <dbReference type="EMBL" id="MFD0687944.1"/>
    </source>
</evidence>
<evidence type="ECO:0000313" key="7">
    <source>
        <dbReference type="Proteomes" id="UP001597063"/>
    </source>
</evidence>
<organism evidence="6 7">
    <name type="scientific">Actinomadura fibrosa</name>
    <dbReference type="NCBI Taxonomy" id="111802"/>
    <lineage>
        <taxon>Bacteria</taxon>
        <taxon>Bacillati</taxon>
        <taxon>Actinomycetota</taxon>
        <taxon>Actinomycetes</taxon>
        <taxon>Streptosporangiales</taxon>
        <taxon>Thermomonosporaceae</taxon>
        <taxon>Actinomadura</taxon>
    </lineage>
</organism>
<dbReference type="EMBL" id="JBHTGP010000013">
    <property type="protein sequence ID" value="MFD0687944.1"/>
    <property type="molecule type" value="Genomic_DNA"/>
</dbReference>
<reference evidence="7" key="1">
    <citation type="journal article" date="2019" name="Int. J. Syst. Evol. Microbiol.">
        <title>The Global Catalogue of Microorganisms (GCM) 10K type strain sequencing project: providing services to taxonomists for standard genome sequencing and annotation.</title>
        <authorList>
            <consortium name="The Broad Institute Genomics Platform"/>
            <consortium name="The Broad Institute Genome Sequencing Center for Infectious Disease"/>
            <person name="Wu L."/>
            <person name="Ma J."/>
        </authorList>
    </citation>
    <scope>NUCLEOTIDE SEQUENCE [LARGE SCALE GENOMIC DNA]</scope>
    <source>
        <strain evidence="7">JCM 9371</strain>
    </source>
</reference>
<comment type="caution">
    <text evidence="6">The sequence shown here is derived from an EMBL/GenBank/DDBJ whole genome shotgun (WGS) entry which is preliminary data.</text>
</comment>
<dbReference type="Gene3D" id="3.40.50.200">
    <property type="entry name" value="Peptidase S8/S53 domain"/>
    <property type="match status" value="1"/>
</dbReference>
<dbReference type="RefSeq" id="WP_165503316.1">
    <property type="nucleotide sequence ID" value="NZ_CAACUY010000394.1"/>
</dbReference>
<dbReference type="InterPro" id="IPR050131">
    <property type="entry name" value="Peptidase_S8_subtilisin-like"/>
</dbReference>
<comment type="similarity">
    <text evidence="1">Belongs to the peptidase S8 family.</text>
</comment>
<keyword evidence="3" id="KW-0378">Hydrolase</keyword>
<proteinExistence type="inferred from homology"/>
<feature type="domain" description="Peptidase S8/S53" evidence="5">
    <location>
        <begin position="163"/>
        <end position="415"/>
    </location>
</feature>
<evidence type="ECO:0000256" key="1">
    <source>
        <dbReference type="ARBA" id="ARBA00011073"/>
    </source>
</evidence>
<name>A0ABW2XPJ0_9ACTN</name>
<protein>
    <submittedName>
        <fullName evidence="6">S8 family serine peptidase</fullName>
    </submittedName>
</protein>
<evidence type="ECO:0000256" key="2">
    <source>
        <dbReference type="ARBA" id="ARBA00022670"/>
    </source>
</evidence>
<keyword evidence="7" id="KW-1185">Reference proteome</keyword>
<accession>A0ABW2XPJ0</accession>
<dbReference type="Proteomes" id="UP001597063">
    <property type="component" value="Unassembled WGS sequence"/>
</dbReference>
<keyword evidence="2" id="KW-0645">Protease</keyword>
<dbReference type="PANTHER" id="PTHR43806:SF11">
    <property type="entry name" value="CEREVISIN-RELATED"/>
    <property type="match status" value="1"/>
</dbReference>
<dbReference type="InterPro" id="IPR036852">
    <property type="entry name" value="Peptidase_S8/S53_dom_sf"/>
</dbReference>
<keyword evidence="4" id="KW-0720">Serine protease</keyword>
<dbReference type="CDD" id="cd00306">
    <property type="entry name" value="Peptidases_S8_S53"/>
    <property type="match status" value="1"/>
</dbReference>